<dbReference type="GO" id="GO:0052621">
    <property type="term" value="F:diguanylate cyclase activity"/>
    <property type="evidence" value="ECO:0007669"/>
    <property type="project" value="UniProtKB-EC"/>
</dbReference>
<feature type="transmembrane region" description="Helical" evidence="3">
    <location>
        <begin position="96"/>
        <end position="112"/>
    </location>
</feature>
<protein>
    <recommendedName>
        <fullName evidence="1">diguanylate cyclase</fullName>
        <ecNumber evidence="1">2.7.7.65</ecNumber>
    </recommendedName>
</protein>
<dbReference type="EMBL" id="PYMJ01000039">
    <property type="protein sequence ID" value="PSU44927.1"/>
    <property type="molecule type" value="Genomic_DNA"/>
</dbReference>
<dbReference type="AlphaFoldDB" id="A0A2T3J852"/>
<dbReference type="InterPro" id="IPR029787">
    <property type="entry name" value="Nucleotide_cyclase"/>
</dbReference>
<dbReference type="CDD" id="cd01949">
    <property type="entry name" value="GGDEF"/>
    <property type="match status" value="1"/>
</dbReference>
<dbReference type="InterPro" id="IPR043128">
    <property type="entry name" value="Rev_trsase/Diguanyl_cyclase"/>
</dbReference>
<keyword evidence="6" id="KW-1185">Reference proteome</keyword>
<dbReference type="GO" id="GO:0005886">
    <property type="term" value="C:plasma membrane"/>
    <property type="evidence" value="ECO:0007669"/>
    <property type="project" value="TreeGrafter"/>
</dbReference>
<feature type="transmembrane region" description="Helical" evidence="3">
    <location>
        <begin position="12"/>
        <end position="31"/>
    </location>
</feature>
<name>A0A2T3J852_9GAMM</name>
<dbReference type="RefSeq" id="WP_107245182.1">
    <property type="nucleotide sequence ID" value="NZ_PYMJ01000039.1"/>
</dbReference>
<accession>A0A2T3J852</accession>
<dbReference type="OrthoDB" id="9812260at2"/>
<comment type="caution">
    <text evidence="5">The sequence shown here is derived from an EMBL/GenBank/DDBJ whole genome shotgun (WGS) entry which is preliminary data.</text>
</comment>
<dbReference type="SMART" id="SM00267">
    <property type="entry name" value="GGDEF"/>
    <property type="match status" value="1"/>
</dbReference>
<feature type="domain" description="GGDEF" evidence="4">
    <location>
        <begin position="264"/>
        <end position="413"/>
    </location>
</feature>
<feature type="transmembrane region" description="Helical" evidence="3">
    <location>
        <begin position="166"/>
        <end position="189"/>
    </location>
</feature>
<evidence type="ECO:0000256" key="3">
    <source>
        <dbReference type="SAM" id="Phobius"/>
    </source>
</evidence>
<evidence type="ECO:0000256" key="2">
    <source>
        <dbReference type="ARBA" id="ARBA00034247"/>
    </source>
</evidence>
<proteinExistence type="predicted"/>
<dbReference type="InterPro" id="IPR050469">
    <property type="entry name" value="Diguanylate_Cyclase"/>
</dbReference>
<evidence type="ECO:0000313" key="6">
    <source>
        <dbReference type="Proteomes" id="UP000240987"/>
    </source>
</evidence>
<dbReference type="Gene3D" id="3.30.70.270">
    <property type="match status" value="1"/>
</dbReference>
<dbReference type="EC" id="2.7.7.65" evidence="1"/>
<dbReference type="GO" id="GO:0043709">
    <property type="term" value="P:cell adhesion involved in single-species biofilm formation"/>
    <property type="evidence" value="ECO:0007669"/>
    <property type="project" value="TreeGrafter"/>
</dbReference>
<feature type="transmembrane region" description="Helical" evidence="3">
    <location>
        <begin position="124"/>
        <end position="146"/>
    </location>
</feature>
<dbReference type="Proteomes" id="UP000240987">
    <property type="component" value="Unassembled WGS sequence"/>
</dbReference>
<dbReference type="PANTHER" id="PTHR45138:SF9">
    <property type="entry name" value="DIGUANYLATE CYCLASE DGCM-RELATED"/>
    <property type="match status" value="1"/>
</dbReference>
<evidence type="ECO:0000259" key="4">
    <source>
        <dbReference type="PROSITE" id="PS50887"/>
    </source>
</evidence>
<keyword evidence="3" id="KW-1133">Transmembrane helix</keyword>
<keyword evidence="3" id="KW-0472">Membrane</keyword>
<dbReference type="PANTHER" id="PTHR45138">
    <property type="entry name" value="REGULATORY COMPONENTS OF SENSORY TRANSDUCTION SYSTEM"/>
    <property type="match status" value="1"/>
</dbReference>
<organism evidence="5 6">
    <name type="scientific">Photobacterium frigidiphilum</name>
    <dbReference type="NCBI Taxonomy" id="264736"/>
    <lineage>
        <taxon>Bacteria</taxon>
        <taxon>Pseudomonadati</taxon>
        <taxon>Pseudomonadota</taxon>
        <taxon>Gammaproteobacteria</taxon>
        <taxon>Vibrionales</taxon>
        <taxon>Vibrionaceae</taxon>
        <taxon>Photobacterium</taxon>
    </lineage>
</organism>
<keyword evidence="3" id="KW-0812">Transmembrane</keyword>
<dbReference type="PROSITE" id="PS50887">
    <property type="entry name" value="GGDEF"/>
    <property type="match status" value="1"/>
</dbReference>
<feature type="transmembrane region" description="Helical" evidence="3">
    <location>
        <begin position="37"/>
        <end position="58"/>
    </location>
</feature>
<dbReference type="GO" id="GO:1902201">
    <property type="term" value="P:negative regulation of bacterial-type flagellum-dependent cell motility"/>
    <property type="evidence" value="ECO:0007669"/>
    <property type="project" value="TreeGrafter"/>
</dbReference>
<dbReference type="Pfam" id="PF00990">
    <property type="entry name" value="GGDEF"/>
    <property type="match status" value="2"/>
</dbReference>
<sequence length="413" mass="46812">MQLLSFSIFRNPGFRFGIPSLLSFLMVISLKEGRETLLVYQNLLLTLPYILFALIIILSQPFNQGRTSLVALLMIIAYYIVQNYLQAPLTNNTTKLIYYLLATLLPLNLLLVHKLPDKRLWSLFGGYFCLFIAIQIIWSTILIQYIEKSDLSSLWNSGLLTQLHFSPLPLLFIFWGVVVAGTSTFMILFRNYGSDQAVFIGVLFSSLTFIFFQYGLVSCSAFTLAALLHMFNLIICSHEQAFIDQLTNIPGRRALETELKNLGKTYTLAMLDIDHFKKFNDLYGHKTGDNVLTLVAQLIAKVGGGAQIFRYGGEEFTILFKGKKSEQCEECLDKLRIAIAEYNLVLRNYAERPDNDKQGSMTRKNNVIHRYIHVTVSIGIADSEPTSNPDIVLKAADDALYRAKESGRNRLSH</sequence>
<dbReference type="SUPFAM" id="SSF55073">
    <property type="entry name" value="Nucleotide cyclase"/>
    <property type="match status" value="1"/>
</dbReference>
<evidence type="ECO:0000313" key="5">
    <source>
        <dbReference type="EMBL" id="PSU44927.1"/>
    </source>
</evidence>
<dbReference type="NCBIfam" id="TIGR00254">
    <property type="entry name" value="GGDEF"/>
    <property type="match status" value="1"/>
</dbReference>
<evidence type="ECO:0000256" key="1">
    <source>
        <dbReference type="ARBA" id="ARBA00012528"/>
    </source>
</evidence>
<comment type="catalytic activity">
    <reaction evidence="2">
        <text>2 GTP = 3',3'-c-di-GMP + 2 diphosphate</text>
        <dbReference type="Rhea" id="RHEA:24898"/>
        <dbReference type="ChEBI" id="CHEBI:33019"/>
        <dbReference type="ChEBI" id="CHEBI:37565"/>
        <dbReference type="ChEBI" id="CHEBI:58805"/>
        <dbReference type="EC" id="2.7.7.65"/>
    </reaction>
</comment>
<dbReference type="InterPro" id="IPR000160">
    <property type="entry name" value="GGDEF_dom"/>
</dbReference>
<reference evidence="5 6" key="1">
    <citation type="submission" date="2018-01" db="EMBL/GenBank/DDBJ databases">
        <title>Whole genome sequencing of Histamine producing bacteria.</title>
        <authorList>
            <person name="Butler K."/>
        </authorList>
    </citation>
    <scope>NUCLEOTIDE SEQUENCE [LARGE SCALE GENOMIC DNA]</scope>
    <source>
        <strain evidence="5 6">JCM 12947</strain>
    </source>
</reference>
<feature type="transmembrane region" description="Helical" evidence="3">
    <location>
        <begin position="65"/>
        <end position="84"/>
    </location>
</feature>
<feature type="transmembrane region" description="Helical" evidence="3">
    <location>
        <begin position="198"/>
        <end position="231"/>
    </location>
</feature>
<gene>
    <name evidence="5" type="ORF">C9J12_24975</name>
</gene>